<evidence type="ECO:0000256" key="1">
    <source>
        <dbReference type="ARBA" id="ARBA00002190"/>
    </source>
</evidence>
<evidence type="ECO:0000256" key="5">
    <source>
        <dbReference type="ARBA" id="ARBA00023172"/>
    </source>
</evidence>
<dbReference type="Pfam" id="PF00872">
    <property type="entry name" value="Transposase_mut"/>
    <property type="match status" value="1"/>
</dbReference>
<proteinExistence type="inferred from homology"/>
<keyword evidence="7" id="KW-1185">Reference proteome</keyword>
<keyword evidence="5" id="KW-0233">DNA recombination</keyword>
<dbReference type="Proteomes" id="UP001168128">
    <property type="component" value="Unassembled WGS sequence"/>
</dbReference>
<evidence type="ECO:0000256" key="2">
    <source>
        <dbReference type="ARBA" id="ARBA00010961"/>
    </source>
</evidence>
<evidence type="ECO:0000256" key="4">
    <source>
        <dbReference type="ARBA" id="ARBA00023125"/>
    </source>
</evidence>
<dbReference type="RefSeq" id="WP_302713526.1">
    <property type="nucleotide sequence ID" value="NZ_JAULSJ010000003.1"/>
</dbReference>
<protein>
    <submittedName>
        <fullName evidence="6">Transposase</fullName>
    </submittedName>
</protein>
<comment type="similarity">
    <text evidence="2">Belongs to the transposase mutator family.</text>
</comment>
<reference evidence="6" key="1">
    <citation type="submission" date="2023-07" db="EMBL/GenBank/DDBJ databases">
        <title>AMR profile of multidrug- resistance Chryseobacterium gambrini related strain.</title>
        <authorList>
            <person name="Kirdat K."/>
            <person name="Bhatt A."/>
            <person name="Kuyare S."/>
            <person name="Yadav A."/>
        </authorList>
    </citation>
    <scope>NUCLEOTIDE SEQUENCE</scope>
    <source>
        <strain evidence="6">APV-1</strain>
    </source>
</reference>
<evidence type="ECO:0000256" key="3">
    <source>
        <dbReference type="ARBA" id="ARBA00022578"/>
    </source>
</evidence>
<comment type="function">
    <text evidence="1">Required for the transposition of the insertion element.</text>
</comment>
<gene>
    <name evidence="6" type="ORF">QWT87_03150</name>
</gene>
<dbReference type="InterPro" id="IPR001207">
    <property type="entry name" value="Transposase_mutator"/>
</dbReference>
<comment type="caution">
    <text evidence="6">The sequence shown here is derived from an EMBL/GenBank/DDBJ whole genome shotgun (WGS) entry which is preliminary data.</text>
</comment>
<keyword evidence="3" id="KW-0815">Transposition</keyword>
<dbReference type="EMBL" id="JAULSJ010000003">
    <property type="protein sequence ID" value="MDO3423872.1"/>
    <property type="molecule type" value="Genomic_DNA"/>
</dbReference>
<sequence length="169" mass="20027">MERQTYKTLCRDSGYSKDTLQRTFYTILEQSPTLKIIKRKKVNLRMDATYFAQFCLIAYQDDFDGYTQLIRFTDGEHYEEIREDLNNLLRLCVKLESITTDGHKSVLKAINKSDGEIITQRCLVHIQRMCLIWLTKFPKHIAGQELRKHVKIYPEFHQLFFSTLPKKNG</sequence>
<evidence type="ECO:0000313" key="6">
    <source>
        <dbReference type="EMBL" id="MDO3423872.1"/>
    </source>
</evidence>
<organism evidence="6 7">
    <name type="scientific">Chryseobacterium urinae</name>
    <dbReference type="NCBI Taxonomy" id="3058400"/>
    <lineage>
        <taxon>Bacteria</taxon>
        <taxon>Pseudomonadati</taxon>
        <taxon>Bacteroidota</taxon>
        <taxon>Flavobacteriia</taxon>
        <taxon>Flavobacteriales</taxon>
        <taxon>Weeksellaceae</taxon>
        <taxon>Chryseobacterium group</taxon>
        <taxon>Chryseobacterium</taxon>
    </lineage>
</organism>
<name>A0ABT8TYK0_9FLAO</name>
<keyword evidence="4" id="KW-0238">DNA-binding</keyword>
<evidence type="ECO:0000313" key="7">
    <source>
        <dbReference type="Proteomes" id="UP001168128"/>
    </source>
</evidence>
<accession>A0ABT8TYK0</accession>